<keyword evidence="11" id="KW-0472">Membrane</keyword>
<dbReference type="PROSITE" id="PS50089">
    <property type="entry name" value="ZF_RING_2"/>
    <property type="match status" value="1"/>
</dbReference>
<evidence type="ECO:0000256" key="9">
    <source>
        <dbReference type="ARBA" id="ARBA00022833"/>
    </source>
</evidence>
<dbReference type="GO" id="GO:0008270">
    <property type="term" value="F:zinc ion binding"/>
    <property type="evidence" value="ECO:0007669"/>
    <property type="project" value="UniProtKB-KW"/>
</dbReference>
<dbReference type="GO" id="GO:0016020">
    <property type="term" value="C:membrane"/>
    <property type="evidence" value="ECO:0007669"/>
    <property type="project" value="UniProtKB-SubCell"/>
</dbReference>
<dbReference type="InterPro" id="IPR001841">
    <property type="entry name" value="Znf_RING"/>
</dbReference>
<evidence type="ECO:0000256" key="3">
    <source>
        <dbReference type="ARBA" id="ARBA00012483"/>
    </source>
</evidence>
<evidence type="ECO:0000256" key="12">
    <source>
        <dbReference type="SAM" id="MobiDB-lite"/>
    </source>
</evidence>
<proteinExistence type="predicted"/>
<dbReference type="Gene3D" id="3.30.40.10">
    <property type="entry name" value="Zinc/RING finger domain, C3HC4 (zinc finger)"/>
    <property type="match status" value="1"/>
</dbReference>
<organism evidence="14">
    <name type="scientific">viral metagenome</name>
    <dbReference type="NCBI Taxonomy" id="1070528"/>
    <lineage>
        <taxon>unclassified sequences</taxon>
        <taxon>metagenomes</taxon>
        <taxon>organismal metagenomes</taxon>
    </lineage>
</organism>
<dbReference type="EMBL" id="MN740005">
    <property type="protein sequence ID" value="QHT82972.1"/>
    <property type="molecule type" value="Genomic_DNA"/>
</dbReference>
<reference evidence="14" key="1">
    <citation type="journal article" date="2020" name="Nature">
        <title>Giant virus diversity and host interactions through global metagenomics.</title>
        <authorList>
            <person name="Schulz F."/>
            <person name="Roux S."/>
            <person name="Paez-Espino D."/>
            <person name="Jungbluth S."/>
            <person name="Walsh D.A."/>
            <person name="Denef V.J."/>
            <person name="McMahon K.D."/>
            <person name="Konstantinidis K.T."/>
            <person name="Eloe-Fadrosh E.A."/>
            <person name="Kyrpides N.C."/>
            <person name="Woyke T."/>
        </authorList>
    </citation>
    <scope>NUCLEOTIDE SEQUENCE</scope>
    <source>
        <strain evidence="14">GVMAG-M-3300023184-165</strain>
    </source>
</reference>
<dbReference type="GO" id="GO:0006511">
    <property type="term" value="P:ubiquitin-dependent protein catabolic process"/>
    <property type="evidence" value="ECO:0007669"/>
    <property type="project" value="TreeGrafter"/>
</dbReference>
<dbReference type="GO" id="GO:0016567">
    <property type="term" value="P:protein ubiquitination"/>
    <property type="evidence" value="ECO:0007669"/>
    <property type="project" value="TreeGrafter"/>
</dbReference>
<evidence type="ECO:0000256" key="11">
    <source>
        <dbReference type="ARBA" id="ARBA00023136"/>
    </source>
</evidence>
<evidence type="ECO:0000259" key="13">
    <source>
        <dbReference type="PROSITE" id="PS50089"/>
    </source>
</evidence>
<comment type="catalytic activity">
    <reaction evidence="1">
        <text>S-ubiquitinyl-[E2 ubiquitin-conjugating enzyme]-L-cysteine + [acceptor protein]-L-lysine = [E2 ubiquitin-conjugating enzyme]-L-cysteine + N(6)-ubiquitinyl-[acceptor protein]-L-lysine.</text>
        <dbReference type="EC" id="2.3.2.27"/>
    </reaction>
</comment>
<feature type="domain" description="RING-type" evidence="13">
    <location>
        <begin position="137"/>
        <end position="179"/>
    </location>
</feature>
<dbReference type="SUPFAM" id="SSF57850">
    <property type="entry name" value="RING/U-box"/>
    <property type="match status" value="1"/>
</dbReference>
<dbReference type="PANTHER" id="PTHR45977">
    <property type="entry name" value="TARGET OF ERK KINASE MPK-1"/>
    <property type="match status" value="1"/>
</dbReference>
<evidence type="ECO:0000256" key="10">
    <source>
        <dbReference type="ARBA" id="ARBA00022989"/>
    </source>
</evidence>
<keyword evidence="7" id="KW-0863">Zinc-finger</keyword>
<evidence type="ECO:0000256" key="4">
    <source>
        <dbReference type="ARBA" id="ARBA00022679"/>
    </source>
</evidence>
<evidence type="ECO:0000313" key="14">
    <source>
        <dbReference type="EMBL" id="QHT82972.1"/>
    </source>
</evidence>
<dbReference type="InterPro" id="IPR013083">
    <property type="entry name" value="Znf_RING/FYVE/PHD"/>
</dbReference>
<keyword evidence="4" id="KW-0808">Transferase</keyword>
<comment type="subcellular location">
    <subcellularLocation>
        <location evidence="2">Membrane</location>
        <topology evidence="2">Multi-pass membrane protein</topology>
    </subcellularLocation>
</comment>
<keyword evidence="6" id="KW-0479">Metal-binding</keyword>
<evidence type="ECO:0000256" key="6">
    <source>
        <dbReference type="ARBA" id="ARBA00022723"/>
    </source>
</evidence>
<keyword evidence="8" id="KW-0833">Ubl conjugation pathway</keyword>
<dbReference type="PANTHER" id="PTHR45977:SF4">
    <property type="entry name" value="RING-TYPE DOMAIN-CONTAINING PROTEIN"/>
    <property type="match status" value="1"/>
</dbReference>
<dbReference type="EC" id="2.3.2.27" evidence="3"/>
<dbReference type="AlphaFoldDB" id="A0A6C0HQM0"/>
<evidence type="ECO:0000256" key="1">
    <source>
        <dbReference type="ARBA" id="ARBA00000900"/>
    </source>
</evidence>
<feature type="compositionally biased region" description="Polar residues" evidence="12">
    <location>
        <begin position="222"/>
        <end position="231"/>
    </location>
</feature>
<feature type="compositionally biased region" description="Acidic residues" evidence="12">
    <location>
        <begin position="211"/>
        <end position="221"/>
    </location>
</feature>
<protein>
    <recommendedName>
        <fullName evidence="3">RING-type E3 ubiquitin transferase</fullName>
        <ecNumber evidence="3">2.3.2.27</ecNumber>
    </recommendedName>
</protein>
<dbReference type="Pfam" id="PF13639">
    <property type="entry name" value="zf-RING_2"/>
    <property type="match status" value="1"/>
</dbReference>
<keyword evidence="10" id="KW-1133">Transmembrane helix</keyword>
<accession>A0A6C0HQM0</accession>
<evidence type="ECO:0000256" key="2">
    <source>
        <dbReference type="ARBA" id="ARBA00004141"/>
    </source>
</evidence>
<keyword evidence="9" id="KW-0862">Zinc</keyword>
<sequence length="231" mass="26988">MDLSNNELFQMLLTDMINMNNQILNNNDNGNMFNNTYIYNNYNENTLFNNIINNIQNGIQNEILNENDNYDDVPPLFPIFPFYNDYTGNSAPNSQSVLHESLYDRNPIKHVITEEVKNRLFPIKFTDAKDREIHDKCSISMEKFNDDDDIIQLPCNHCFCVEPIMQWLTEESSECPVCRYKFDSMEKNTRHIEADEIVEIIGVEDFPDLMEIDDHSNEDDSTISSLSDEVD</sequence>
<evidence type="ECO:0000256" key="7">
    <source>
        <dbReference type="ARBA" id="ARBA00022771"/>
    </source>
</evidence>
<keyword evidence="5" id="KW-0812">Transmembrane</keyword>
<name>A0A6C0HQM0_9ZZZZ</name>
<feature type="region of interest" description="Disordered" evidence="12">
    <location>
        <begin position="211"/>
        <end position="231"/>
    </location>
</feature>
<evidence type="ECO:0000256" key="5">
    <source>
        <dbReference type="ARBA" id="ARBA00022692"/>
    </source>
</evidence>
<evidence type="ECO:0000256" key="8">
    <source>
        <dbReference type="ARBA" id="ARBA00022786"/>
    </source>
</evidence>
<dbReference type="GO" id="GO:0061630">
    <property type="term" value="F:ubiquitin protein ligase activity"/>
    <property type="evidence" value="ECO:0007669"/>
    <property type="project" value="UniProtKB-EC"/>
</dbReference>